<protein>
    <submittedName>
        <fullName evidence="1">Uncharacterized protein</fullName>
    </submittedName>
</protein>
<proteinExistence type="predicted"/>
<accession>A0A438BRT7</accession>
<evidence type="ECO:0000313" key="1">
    <source>
        <dbReference type="EMBL" id="RVW13669.1"/>
    </source>
</evidence>
<reference evidence="1 2" key="1">
    <citation type="journal article" date="2018" name="PLoS Genet.">
        <title>Population sequencing reveals clonal diversity and ancestral inbreeding in the grapevine cultivar Chardonnay.</title>
        <authorList>
            <person name="Roach M.J."/>
            <person name="Johnson D.L."/>
            <person name="Bohlmann J."/>
            <person name="van Vuuren H.J."/>
            <person name="Jones S.J."/>
            <person name="Pretorius I.S."/>
            <person name="Schmidt S.A."/>
            <person name="Borneman A.R."/>
        </authorList>
    </citation>
    <scope>NUCLEOTIDE SEQUENCE [LARGE SCALE GENOMIC DNA]</scope>
    <source>
        <strain evidence="2">cv. Chardonnay</strain>
        <tissue evidence="1">Leaf</tissue>
    </source>
</reference>
<name>A0A438BRT7_VITVI</name>
<dbReference type="Proteomes" id="UP000288805">
    <property type="component" value="Unassembled WGS sequence"/>
</dbReference>
<dbReference type="EMBL" id="QGNW01002647">
    <property type="protein sequence ID" value="RVW13669.1"/>
    <property type="molecule type" value="Genomic_DNA"/>
</dbReference>
<organism evidence="1 2">
    <name type="scientific">Vitis vinifera</name>
    <name type="common">Grape</name>
    <dbReference type="NCBI Taxonomy" id="29760"/>
    <lineage>
        <taxon>Eukaryota</taxon>
        <taxon>Viridiplantae</taxon>
        <taxon>Streptophyta</taxon>
        <taxon>Embryophyta</taxon>
        <taxon>Tracheophyta</taxon>
        <taxon>Spermatophyta</taxon>
        <taxon>Magnoliopsida</taxon>
        <taxon>eudicotyledons</taxon>
        <taxon>Gunneridae</taxon>
        <taxon>Pentapetalae</taxon>
        <taxon>rosids</taxon>
        <taxon>Vitales</taxon>
        <taxon>Vitaceae</taxon>
        <taxon>Viteae</taxon>
        <taxon>Vitis</taxon>
    </lineage>
</organism>
<evidence type="ECO:0000313" key="2">
    <source>
        <dbReference type="Proteomes" id="UP000288805"/>
    </source>
</evidence>
<sequence length="63" mass="6991">MNREEDLEWELRPGGMLVQKREDGDNNVGLVVVILGDLKKRLVQETGFGAQGPKTLVQGKGDR</sequence>
<comment type="caution">
    <text evidence="1">The sequence shown here is derived from an EMBL/GenBank/DDBJ whole genome shotgun (WGS) entry which is preliminary data.</text>
</comment>
<dbReference type="AlphaFoldDB" id="A0A438BRT7"/>
<gene>
    <name evidence="1" type="ORF">CK203_094036</name>
</gene>